<protein>
    <submittedName>
        <fullName evidence="1">Histidine phosphatase family protein</fullName>
    </submittedName>
</protein>
<keyword evidence="2" id="KW-1185">Reference proteome</keyword>
<dbReference type="Proteomes" id="UP000595224">
    <property type="component" value="Chromosome"/>
</dbReference>
<dbReference type="Pfam" id="PF00300">
    <property type="entry name" value="His_Phos_1"/>
    <property type="match status" value="1"/>
</dbReference>
<name>A0A7T3RC61_9SPIR</name>
<evidence type="ECO:0000313" key="2">
    <source>
        <dbReference type="Proteomes" id="UP000595224"/>
    </source>
</evidence>
<dbReference type="InterPro" id="IPR013078">
    <property type="entry name" value="His_Pase_superF_clade-1"/>
</dbReference>
<dbReference type="InterPro" id="IPR029033">
    <property type="entry name" value="His_PPase_superfam"/>
</dbReference>
<dbReference type="AlphaFoldDB" id="A0A7T3RC61"/>
<proteinExistence type="predicted"/>
<dbReference type="Gene3D" id="3.40.50.1240">
    <property type="entry name" value="Phosphoglycerate mutase-like"/>
    <property type="match status" value="1"/>
</dbReference>
<dbReference type="SUPFAM" id="SSF53254">
    <property type="entry name" value="Phosphoglycerate mutase-like"/>
    <property type="match status" value="1"/>
</dbReference>
<dbReference type="RefSeq" id="WP_177527573.1">
    <property type="nucleotide sequence ID" value="NZ_CBCSHE010000001.1"/>
</dbReference>
<dbReference type="KEGG" id="tper:IWA51_08860"/>
<gene>
    <name evidence="1" type="ORF">IWA51_08860</name>
</gene>
<sequence>MHLIFIRHGDPDYANDSVSEKGSREISLLAERAASWKVNECFVSPMGRAQKTAAAVLEKLHVPSETLPWLREFNYDLKDLKTGKRRIAWDWMPREYFAEKKYADVSSWWSTKTMRTGNIRSHYKTVCDGIDSILESYDYSRFADNMPVYNCFPHLTDEQAKNDTHLLASQQELDGTNLLFVCHLGVMFAIISHLTGISPVQLWQGFFVAPSSVTVLGAEERVPGEVVFRVQQLGDVRHLAENGESVSASGFFGNCLTL</sequence>
<reference evidence="1 2" key="1">
    <citation type="submission" date="2020-11" db="EMBL/GenBank/DDBJ databases">
        <title>Treponema Peruensis nv. sp., first commensal Treponema isolated from human feces.</title>
        <authorList>
            <person name="Belkhou C."/>
            <person name="Raes J."/>
        </authorList>
    </citation>
    <scope>NUCLEOTIDE SEQUENCE [LARGE SCALE GENOMIC DNA]</scope>
    <source>
        <strain evidence="1 2">RCC2812</strain>
    </source>
</reference>
<accession>A0A7T3RC61</accession>
<dbReference type="CDD" id="cd07067">
    <property type="entry name" value="HP_PGM_like"/>
    <property type="match status" value="1"/>
</dbReference>
<organism evidence="1 2">
    <name type="scientific">Treponema peruense</name>
    <dbReference type="NCBI Taxonomy" id="2787628"/>
    <lineage>
        <taxon>Bacteria</taxon>
        <taxon>Pseudomonadati</taxon>
        <taxon>Spirochaetota</taxon>
        <taxon>Spirochaetia</taxon>
        <taxon>Spirochaetales</taxon>
        <taxon>Treponemataceae</taxon>
        <taxon>Treponema</taxon>
    </lineage>
</organism>
<dbReference type="EMBL" id="CP064936">
    <property type="protein sequence ID" value="QQA00380.1"/>
    <property type="molecule type" value="Genomic_DNA"/>
</dbReference>
<evidence type="ECO:0000313" key="1">
    <source>
        <dbReference type="EMBL" id="QQA00380.1"/>
    </source>
</evidence>